<keyword evidence="4" id="KW-1185">Reference proteome</keyword>
<feature type="compositionally biased region" description="Low complexity" evidence="1">
    <location>
        <begin position="167"/>
        <end position="191"/>
    </location>
</feature>
<dbReference type="InterPro" id="IPR003593">
    <property type="entry name" value="AAA+_ATPase"/>
</dbReference>
<dbReference type="Proteomes" id="UP000659223">
    <property type="component" value="Unassembled WGS sequence"/>
</dbReference>
<dbReference type="RefSeq" id="WP_190023457.1">
    <property type="nucleotide sequence ID" value="NZ_BMUT01000009.1"/>
</dbReference>
<dbReference type="Gene3D" id="3.40.50.300">
    <property type="entry name" value="P-loop containing nucleotide triphosphate hydrolases"/>
    <property type="match status" value="1"/>
</dbReference>
<dbReference type="SUPFAM" id="SSF52540">
    <property type="entry name" value="P-loop containing nucleoside triphosphate hydrolases"/>
    <property type="match status" value="1"/>
</dbReference>
<organism evidence="3 4">
    <name type="scientific">Streptomyces hiroshimensis</name>
    <dbReference type="NCBI Taxonomy" id="66424"/>
    <lineage>
        <taxon>Bacteria</taxon>
        <taxon>Bacillati</taxon>
        <taxon>Actinomycetota</taxon>
        <taxon>Actinomycetes</taxon>
        <taxon>Kitasatosporales</taxon>
        <taxon>Streptomycetaceae</taxon>
        <taxon>Streptomyces</taxon>
    </lineage>
</organism>
<evidence type="ECO:0000313" key="3">
    <source>
        <dbReference type="EMBL" id="GGX93560.1"/>
    </source>
</evidence>
<dbReference type="SMART" id="SM00382">
    <property type="entry name" value="AAA"/>
    <property type="match status" value="1"/>
</dbReference>
<feature type="region of interest" description="Disordered" evidence="1">
    <location>
        <begin position="33"/>
        <end position="83"/>
    </location>
</feature>
<name>A0ABQ2YSY5_9ACTN</name>
<evidence type="ECO:0000259" key="2">
    <source>
        <dbReference type="SMART" id="SM00382"/>
    </source>
</evidence>
<dbReference type="InterPro" id="IPR027417">
    <property type="entry name" value="P-loop_NTPase"/>
</dbReference>
<feature type="region of interest" description="Disordered" evidence="1">
    <location>
        <begin position="1"/>
        <end position="21"/>
    </location>
</feature>
<accession>A0ABQ2YSY5</accession>
<dbReference type="Pfam" id="PF07728">
    <property type="entry name" value="AAA_5"/>
    <property type="match status" value="1"/>
</dbReference>
<sequence length="402" mass="43605">MTLPDDAPSLTSGEPGERPRWWIYRGTGERLHDTTLGELLPPPPPWRRFDGSPVLPPPPAGEEEDEEAVRRLGAHPSARRPSAFARREAEMVNAALVLRRPLLVSGRPGTGKSSLAYRISRELRLGPVLRWHITSRSTLQRGLYEYDAIGRVHDAAALRAATGDGVEAPTAPTSSVASTAPAGPAGAVAPAEASEERAAASPAVGNYIQLGPLGTALLPYAQPRVLLIDELDKSDLDLANDLLSVFEEGSFPIPELLRARRRHPSVKVMTYDPEGEAEITGGMVTCRAFPVIVITSNSEREFPPAFLRRCLVLDMPEPDENDLADMLAAHLGPEVAGQWGGELISRFADRRREGVLSIDQLLNAAYLTTSTRPAEDENGDLPRLVEALWHRLDGTGHVPGIR</sequence>
<protein>
    <submittedName>
        <fullName evidence="3">ATPase AAA</fullName>
    </submittedName>
</protein>
<proteinExistence type="predicted"/>
<reference evidence="4" key="1">
    <citation type="journal article" date="2019" name="Int. J. Syst. Evol. Microbiol.">
        <title>The Global Catalogue of Microorganisms (GCM) 10K type strain sequencing project: providing services to taxonomists for standard genome sequencing and annotation.</title>
        <authorList>
            <consortium name="The Broad Institute Genomics Platform"/>
            <consortium name="The Broad Institute Genome Sequencing Center for Infectious Disease"/>
            <person name="Wu L."/>
            <person name="Ma J."/>
        </authorList>
    </citation>
    <scope>NUCLEOTIDE SEQUENCE [LARGE SCALE GENOMIC DNA]</scope>
    <source>
        <strain evidence="4">JCM 4586</strain>
    </source>
</reference>
<evidence type="ECO:0000256" key="1">
    <source>
        <dbReference type="SAM" id="MobiDB-lite"/>
    </source>
</evidence>
<comment type="caution">
    <text evidence="3">The sequence shown here is derived from an EMBL/GenBank/DDBJ whole genome shotgun (WGS) entry which is preliminary data.</text>
</comment>
<dbReference type="EMBL" id="BMUT01000009">
    <property type="protein sequence ID" value="GGX93560.1"/>
    <property type="molecule type" value="Genomic_DNA"/>
</dbReference>
<gene>
    <name evidence="3" type="ORF">GCM10010324_44430</name>
</gene>
<evidence type="ECO:0000313" key="4">
    <source>
        <dbReference type="Proteomes" id="UP000659223"/>
    </source>
</evidence>
<dbReference type="InterPro" id="IPR011704">
    <property type="entry name" value="ATPase_dyneun-rel_AAA"/>
</dbReference>
<feature type="region of interest" description="Disordered" evidence="1">
    <location>
        <begin position="165"/>
        <end position="191"/>
    </location>
</feature>
<feature type="domain" description="AAA+ ATPase" evidence="2">
    <location>
        <begin position="98"/>
        <end position="319"/>
    </location>
</feature>